<feature type="chain" id="PRO_5035756001" description="TIL domain-containing protein" evidence="5">
    <location>
        <begin position="19"/>
        <end position="173"/>
    </location>
</feature>
<dbReference type="OrthoDB" id="671595at2759"/>
<dbReference type="SUPFAM" id="SSF57567">
    <property type="entry name" value="Serine protease inhibitors"/>
    <property type="match status" value="1"/>
</dbReference>
<evidence type="ECO:0000313" key="7">
    <source>
        <dbReference type="EMBL" id="CAB3411149.1"/>
    </source>
</evidence>
<evidence type="ECO:0000256" key="1">
    <source>
        <dbReference type="ARBA" id="ARBA00022690"/>
    </source>
</evidence>
<dbReference type="AlphaFoldDB" id="A0A8S1FCY8"/>
<evidence type="ECO:0000256" key="3">
    <source>
        <dbReference type="ARBA" id="ARBA00023157"/>
    </source>
</evidence>
<reference evidence="7 8" key="1">
    <citation type="submission" date="2020-04" db="EMBL/GenBank/DDBJ databases">
        <authorList>
            <person name="Laetsch R D."/>
            <person name="Stevens L."/>
            <person name="Kumar S."/>
            <person name="Blaxter L. M."/>
        </authorList>
    </citation>
    <scope>NUCLEOTIDE SEQUENCE [LARGE SCALE GENOMIC DNA]</scope>
</reference>
<evidence type="ECO:0000256" key="4">
    <source>
        <dbReference type="SAM" id="MobiDB-lite"/>
    </source>
</evidence>
<organism evidence="7 8">
    <name type="scientific">Caenorhabditis bovis</name>
    <dbReference type="NCBI Taxonomy" id="2654633"/>
    <lineage>
        <taxon>Eukaryota</taxon>
        <taxon>Metazoa</taxon>
        <taxon>Ecdysozoa</taxon>
        <taxon>Nematoda</taxon>
        <taxon>Chromadorea</taxon>
        <taxon>Rhabditida</taxon>
        <taxon>Rhabditina</taxon>
        <taxon>Rhabditomorpha</taxon>
        <taxon>Rhabditoidea</taxon>
        <taxon>Rhabditidae</taxon>
        <taxon>Peloderinae</taxon>
        <taxon>Caenorhabditis</taxon>
    </lineage>
</organism>
<dbReference type="PANTHER" id="PTHR23259:SF81">
    <property type="entry name" value="TIL DOMAIN-CONTAINING PROTEIN"/>
    <property type="match status" value="1"/>
</dbReference>
<dbReference type="Pfam" id="PF01826">
    <property type="entry name" value="TIL"/>
    <property type="match status" value="1"/>
</dbReference>
<gene>
    <name evidence="7" type="ORF">CBOVIS_LOCUS12572</name>
</gene>
<keyword evidence="8" id="KW-1185">Reference proteome</keyword>
<sequence length="173" mass="20391">MRLLSILIYLALLSACLAAIFHHHHNRRRPMQRRRTRQFKPYSRNKDKRSHVTAASCEAHEHYLTCGPETHCDLTCDNFFSPPNCVNVLTHAKCWHPRCVCNDGYVRDDDGKCIRPSRCPNTYYEPASMIMNQKDNDIMIQFEPVKFSRVRHHKIVRLPHGHRKFLPKKSNEI</sequence>
<dbReference type="Proteomes" id="UP000494206">
    <property type="component" value="Unassembled WGS sequence"/>
</dbReference>
<protein>
    <recommendedName>
        <fullName evidence="6">TIL domain-containing protein</fullName>
    </recommendedName>
</protein>
<feature type="compositionally biased region" description="Basic residues" evidence="4">
    <location>
        <begin position="27"/>
        <end position="38"/>
    </location>
</feature>
<evidence type="ECO:0000313" key="8">
    <source>
        <dbReference type="Proteomes" id="UP000494206"/>
    </source>
</evidence>
<dbReference type="PANTHER" id="PTHR23259">
    <property type="entry name" value="RIDDLE"/>
    <property type="match status" value="1"/>
</dbReference>
<dbReference type="InterPro" id="IPR002919">
    <property type="entry name" value="TIL_dom"/>
</dbReference>
<feature type="signal peptide" evidence="5">
    <location>
        <begin position="1"/>
        <end position="18"/>
    </location>
</feature>
<dbReference type="CDD" id="cd19941">
    <property type="entry name" value="TIL"/>
    <property type="match status" value="1"/>
</dbReference>
<comment type="caution">
    <text evidence="7">The sequence shown here is derived from an EMBL/GenBank/DDBJ whole genome shotgun (WGS) entry which is preliminary data.</text>
</comment>
<proteinExistence type="predicted"/>
<feature type="region of interest" description="Disordered" evidence="4">
    <location>
        <begin position="27"/>
        <end position="46"/>
    </location>
</feature>
<keyword evidence="5" id="KW-0732">Signal</keyword>
<keyword evidence="1" id="KW-0646">Protease inhibitor</keyword>
<keyword evidence="2" id="KW-0722">Serine protease inhibitor</keyword>
<evidence type="ECO:0000256" key="5">
    <source>
        <dbReference type="SAM" id="SignalP"/>
    </source>
</evidence>
<feature type="domain" description="TIL" evidence="6">
    <location>
        <begin position="57"/>
        <end position="119"/>
    </location>
</feature>
<dbReference type="InterPro" id="IPR051368">
    <property type="entry name" value="SerProtInhib-TIL_Domain"/>
</dbReference>
<dbReference type="GO" id="GO:0004867">
    <property type="term" value="F:serine-type endopeptidase inhibitor activity"/>
    <property type="evidence" value="ECO:0007669"/>
    <property type="project" value="UniProtKB-KW"/>
</dbReference>
<evidence type="ECO:0000256" key="2">
    <source>
        <dbReference type="ARBA" id="ARBA00022900"/>
    </source>
</evidence>
<keyword evidence="3" id="KW-1015">Disulfide bond</keyword>
<dbReference type="InterPro" id="IPR036084">
    <property type="entry name" value="Ser_inhib-like_sf"/>
</dbReference>
<evidence type="ECO:0000259" key="6">
    <source>
        <dbReference type="Pfam" id="PF01826"/>
    </source>
</evidence>
<dbReference type="PROSITE" id="PS51257">
    <property type="entry name" value="PROKAR_LIPOPROTEIN"/>
    <property type="match status" value="1"/>
</dbReference>
<accession>A0A8S1FCY8</accession>
<name>A0A8S1FCY8_9PELO</name>
<dbReference type="Gene3D" id="2.10.25.10">
    <property type="entry name" value="Laminin"/>
    <property type="match status" value="1"/>
</dbReference>
<dbReference type="EMBL" id="CADEPM010000012">
    <property type="protein sequence ID" value="CAB3411149.1"/>
    <property type="molecule type" value="Genomic_DNA"/>
</dbReference>